<evidence type="ECO:0000256" key="4">
    <source>
        <dbReference type="ARBA" id="ARBA00022553"/>
    </source>
</evidence>
<name>A0A1F4ZD77_9BACT</name>
<dbReference type="Pfam" id="PF02518">
    <property type="entry name" value="HATPase_c"/>
    <property type="match status" value="1"/>
</dbReference>
<evidence type="ECO:0000259" key="15">
    <source>
        <dbReference type="PROSITE" id="PS50112"/>
    </source>
</evidence>
<dbReference type="SMART" id="SM00091">
    <property type="entry name" value="PAS"/>
    <property type="match status" value="3"/>
</dbReference>
<keyword evidence="9" id="KW-0067">ATP-binding</keyword>
<feature type="domain" description="PAS" evidence="15">
    <location>
        <begin position="469"/>
        <end position="514"/>
    </location>
</feature>
<dbReference type="SUPFAM" id="SSF47384">
    <property type="entry name" value="Homodimeric domain of signal transducing histidine kinase"/>
    <property type="match status" value="1"/>
</dbReference>
<comment type="subcellular location">
    <subcellularLocation>
        <location evidence="2">Membrane</location>
        <topology evidence="2">Multi-pass membrane protein</topology>
    </subcellularLocation>
</comment>
<dbReference type="Pfam" id="PF05228">
    <property type="entry name" value="CHASE4"/>
    <property type="match status" value="1"/>
</dbReference>
<dbReference type="NCBIfam" id="TIGR00229">
    <property type="entry name" value="sensory_box"/>
    <property type="match status" value="2"/>
</dbReference>
<keyword evidence="12 13" id="KW-0472">Membrane</keyword>
<dbReference type="CDD" id="cd00130">
    <property type="entry name" value="PAS"/>
    <property type="match status" value="2"/>
</dbReference>
<dbReference type="PROSITE" id="PS50885">
    <property type="entry name" value="HAMP"/>
    <property type="match status" value="1"/>
</dbReference>
<keyword evidence="10 13" id="KW-1133">Transmembrane helix</keyword>
<evidence type="ECO:0000256" key="7">
    <source>
        <dbReference type="ARBA" id="ARBA00022741"/>
    </source>
</evidence>
<gene>
    <name evidence="17" type="ORF">A2989_01965</name>
</gene>
<keyword evidence="5" id="KW-0808">Transferase</keyword>
<reference evidence="17 18" key="1">
    <citation type="journal article" date="2016" name="Nat. Commun.">
        <title>Thousands of microbial genomes shed light on interconnected biogeochemical processes in an aquifer system.</title>
        <authorList>
            <person name="Anantharaman K."/>
            <person name="Brown C.T."/>
            <person name="Hug L.A."/>
            <person name="Sharon I."/>
            <person name="Castelle C.J."/>
            <person name="Probst A.J."/>
            <person name="Thomas B.C."/>
            <person name="Singh A."/>
            <person name="Wilkins M.J."/>
            <person name="Karaoz U."/>
            <person name="Brodie E.L."/>
            <person name="Williams K.H."/>
            <person name="Hubbard S.S."/>
            <person name="Banfield J.F."/>
        </authorList>
    </citation>
    <scope>NUCLEOTIDE SEQUENCE [LARGE SCALE GENOMIC DNA]</scope>
</reference>
<comment type="caution">
    <text evidence="17">The sequence shown here is derived from an EMBL/GenBank/DDBJ whole genome shotgun (WGS) entry which is preliminary data.</text>
</comment>
<evidence type="ECO:0000256" key="8">
    <source>
        <dbReference type="ARBA" id="ARBA00022777"/>
    </source>
</evidence>
<dbReference type="PANTHER" id="PTHR42878">
    <property type="entry name" value="TWO-COMPONENT HISTIDINE KINASE"/>
    <property type="match status" value="1"/>
</dbReference>
<evidence type="ECO:0000256" key="1">
    <source>
        <dbReference type="ARBA" id="ARBA00000085"/>
    </source>
</evidence>
<dbReference type="Pfam" id="PF00512">
    <property type="entry name" value="HisKA"/>
    <property type="match status" value="1"/>
</dbReference>
<dbReference type="SMART" id="SM00387">
    <property type="entry name" value="HATPase_c"/>
    <property type="match status" value="1"/>
</dbReference>
<dbReference type="InterPro" id="IPR000014">
    <property type="entry name" value="PAS"/>
</dbReference>
<dbReference type="SMART" id="SM00304">
    <property type="entry name" value="HAMP"/>
    <property type="match status" value="1"/>
</dbReference>
<evidence type="ECO:0000259" key="14">
    <source>
        <dbReference type="PROSITE" id="PS50109"/>
    </source>
</evidence>
<keyword evidence="11" id="KW-0902">Two-component regulatory system</keyword>
<dbReference type="InterPro" id="IPR003594">
    <property type="entry name" value="HATPase_dom"/>
</dbReference>
<evidence type="ECO:0000313" key="17">
    <source>
        <dbReference type="EMBL" id="OGD04223.1"/>
    </source>
</evidence>
<dbReference type="InterPro" id="IPR035965">
    <property type="entry name" value="PAS-like_dom_sf"/>
</dbReference>
<proteinExistence type="predicted"/>
<feature type="domain" description="HAMP" evidence="16">
    <location>
        <begin position="284"/>
        <end position="337"/>
    </location>
</feature>
<evidence type="ECO:0000259" key="16">
    <source>
        <dbReference type="PROSITE" id="PS50885"/>
    </source>
</evidence>
<evidence type="ECO:0000256" key="11">
    <source>
        <dbReference type="ARBA" id="ARBA00023012"/>
    </source>
</evidence>
<dbReference type="SUPFAM" id="SSF55874">
    <property type="entry name" value="ATPase domain of HSP90 chaperone/DNA topoisomerase II/histidine kinase"/>
    <property type="match status" value="1"/>
</dbReference>
<dbReference type="InterPro" id="IPR007892">
    <property type="entry name" value="CHASE4"/>
</dbReference>
<dbReference type="PANTHER" id="PTHR42878:SF7">
    <property type="entry name" value="SENSOR HISTIDINE KINASE GLRK"/>
    <property type="match status" value="1"/>
</dbReference>
<keyword evidence="8" id="KW-0418">Kinase</keyword>
<dbReference type="Gene3D" id="3.30.450.20">
    <property type="entry name" value="PAS domain"/>
    <property type="match status" value="3"/>
</dbReference>
<feature type="domain" description="Histidine kinase" evidence="14">
    <location>
        <begin position="759"/>
        <end position="981"/>
    </location>
</feature>
<dbReference type="GO" id="GO:0016020">
    <property type="term" value="C:membrane"/>
    <property type="evidence" value="ECO:0007669"/>
    <property type="project" value="UniProtKB-SubCell"/>
</dbReference>
<accession>A0A1F4ZD77</accession>
<evidence type="ECO:0000256" key="2">
    <source>
        <dbReference type="ARBA" id="ARBA00004141"/>
    </source>
</evidence>
<dbReference type="Proteomes" id="UP000177080">
    <property type="component" value="Unassembled WGS sequence"/>
</dbReference>
<dbReference type="InterPro" id="IPR036097">
    <property type="entry name" value="HisK_dim/P_sf"/>
</dbReference>
<evidence type="ECO:0000256" key="6">
    <source>
        <dbReference type="ARBA" id="ARBA00022692"/>
    </source>
</evidence>
<feature type="transmembrane region" description="Helical" evidence="13">
    <location>
        <begin position="262"/>
        <end position="286"/>
    </location>
</feature>
<dbReference type="InterPro" id="IPR036890">
    <property type="entry name" value="HATPase_C_sf"/>
</dbReference>
<dbReference type="PRINTS" id="PR00344">
    <property type="entry name" value="BCTRLSENSOR"/>
</dbReference>
<dbReference type="GO" id="GO:0030295">
    <property type="term" value="F:protein kinase activator activity"/>
    <property type="evidence" value="ECO:0007669"/>
    <property type="project" value="TreeGrafter"/>
</dbReference>
<dbReference type="AlphaFoldDB" id="A0A1F4ZD77"/>
<dbReference type="InterPro" id="IPR004358">
    <property type="entry name" value="Sig_transdc_His_kin-like_C"/>
</dbReference>
<feature type="domain" description="PAS" evidence="15">
    <location>
        <begin position="335"/>
        <end position="393"/>
    </location>
</feature>
<dbReference type="Pfam" id="PF00672">
    <property type="entry name" value="HAMP"/>
    <property type="match status" value="1"/>
</dbReference>
<evidence type="ECO:0000256" key="3">
    <source>
        <dbReference type="ARBA" id="ARBA00012438"/>
    </source>
</evidence>
<keyword evidence="7" id="KW-0547">Nucleotide-binding</keyword>
<protein>
    <recommendedName>
        <fullName evidence="3">histidine kinase</fullName>
        <ecNumber evidence="3">2.7.13.3</ecNumber>
    </recommendedName>
</protein>
<dbReference type="Gene3D" id="3.30.565.10">
    <property type="entry name" value="Histidine kinase-like ATPase, C-terminal domain"/>
    <property type="match status" value="1"/>
</dbReference>
<dbReference type="GO" id="GO:0000155">
    <property type="term" value="F:phosphorelay sensor kinase activity"/>
    <property type="evidence" value="ECO:0007669"/>
    <property type="project" value="InterPro"/>
</dbReference>
<dbReference type="SUPFAM" id="SSF55785">
    <property type="entry name" value="PYP-like sensor domain (PAS domain)"/>
    <property type="match status" value="2"/>
</dbReference>
<evidence type="ECO:0000256" key="12">
    <source>
        <dbReference type="ARBA" id="ARBA00023136"/>
    </source>
</evidence>
<comment type="catalytic activity">
    <reaction evidence="1">
        <text>ATP + protein L-histidine = ADP + protein N-phospho-L-histidine.</text>
        <dbReference type="EC" id="2.7.13.3"/>
    </reaction>
</comment>
<dbReference type="InterPro" id="IPR005467">
    <property type="entry name" value="His_kinase_dom"/>
</dbReference>
<dbReference type="EC" id="2.7.13.3" evidence="3"/>
<sequence length="982" mass="108192">MSIRIKVLLGIGLTFAALFTLFNFTIVQYLSDNFQRIENGRVIDNTLRVRDALLQVLSNIDVKSSDWANWDDTYQFIEDQNPAYIKSNLPPLTPQSLDLHFMLFYNSGRQLVTSVAADLDSSLPTTVPTSLVSYLGNHPELFSIPPGTSLTGLISIPEGPLLFTSRPILTSDGSGPARGTLIFARYLDTTLTSRLAQVTHLDLTFLPHPPSAVISTPQILLQDTKKVTGQLSLTDHADKPILLLQVSLPRDIFAQSRSSLRYFTLAIFILGASVTLATAVILDIFVLRRLTHLTSATSNITSVQDLSARIPAGGSDELSRLASEINHLLERLDKSQSQTISIVSSMGDGLFVINRDDYRITLMNPKAGEILGLSPDQAIGHDAKDIIKIFQNDKSIPAQERPVARTFTTGQPTHIEPHEGYVIQSITGKSIPVSISTAPLTQAGRIYAAVVTFRDVTTEIQLTRSLQTQRDQAKAIVSSMGEGLLVIDSNRKITVINEAAEKLLGVKSAQVIDKPWSEVVTAAREDGSVISVSDRSFSQTLALSKSVFTPPEEGHYYLTPSGKKFPVAAITTPLIENGKAVGAIKVFRDVTHEKEEKAIIEAQVVARTRELNEKNLSLLAAQAKISQGWVQLQYEKARLTSSLNSLSLGFILTDPTENILIMNPAATRLLAISHTTNLKEIEKLLGPACPLHELHLKCQAQKAPVEVKDVGYNNRTFRLLLSPIISTTPRQEYIGTVILLEDTTEARILERSRDEFFSIASHELRTPLTAIRGNTSLIKQFYANQITNPEFTEMVTDIHDSSIRLIDIVNDFLNLSRLEQGRIEFKKTNLDLTELTKNVIKELSTTAAEKHLTLALRDPETPPLMVYADSDRVKEVLINLISNGLKFTNSGTVTVSLDHKDGFISTYIADTGRGIPLPQQNLLFHKFQQAGESLYTRDTTKGTGLGLYISKLIIENLGGKIWLEKSSPTGSIFCFILPASKT</sequence>
<dbReference type="GO" id="GO:0000156">
    <property type="term" value="F:phosphorelay response regulator activity"/>
    <property type="evidence" value="ECO:0007669"/>
    <property type="project" value="TreeGrafter"/>
</dbReference>
<evidence type="ECO:0000256" key="10">
    <source>
        <dbReference type="ARBA" id="ARBA00022989"/>
    </source>
</evidence>
<dbReference type="PROSITE" id="PS50109">
    <property type="entry name" value="HIS_KIN"/>
    <property type="match status" value="1"/>
</dbReference>
<feature type="transmembrane region" description="Helical" evidence="13">
    <location>
        <begin position="7"/>
        <end position="30"/>
    </location>
</feature>
<dbReference type="InterPro" id="IPR003661">
    <property type="entry name" value="HisK_dim/P_dom"/>
</dbReference>
<dbReference type="CDD" id="cd00082">
    <property type="entry name" value="HisKA"/>
    <property type="match status" value="1"/>
</dbReference>
<dbReference type="CDD" id="cd06225">
    <property type="entry name" value="HAMP"/>
    <property type="match status" value="1"/>
</dbReference>
<organism evidence="17 18">
    <name type="scientific">Candidatus Amesbacteria bacterium RIFCSPLOWO2_01_FULL_48_25</name>
    <dbReference type="NCBI Taxonomy" id="1797259"/>
    <lineage>
        <taxon>Bacteria</taxon>
        <taxon>Candidatus Amesiibacteriota</taxon>
    </lineage>
</organism>
<keyword evidence="6 13" id="KW-0812">Transmembrane</keyword>
<dbReference type="STRING" id="1797259.A2989_01965"/>
<dbReference type="EMBL" id="MEXN01000002">
    <property type="protein sequence ID" value="OGD04223.1"/>
    <property type="molecule type" value="Genomic_DNA"/>
</dbReference>
<evidence type="ECO:0000256" key="5">
    <source>
        <dbReference type="ARBA" id="ARBA00022679"/>
    </source>
</evidence>
<dbReference type="Gene3D" id="1.10.287.130">
    <property type="match status" value="1"/>
</dbReference>
<dbReference type="PROSITE" id="PS50112">
    <property type="entry name" value="PAS"/>
    <property type="match status" value="2"/>
</dbReference>
<dbReference type="GO" id="GO:0007234">
    <property type="term" value="P:osmosensory signaling via phosphorelay pathway"/>
    <property type="evidence" value="ECO:0007669"/>
    <property type="project" value="TreeGrafter"/>
</dbReference>
<dbReference type="SMART" id="SM00388">
    <property type="entry name" value="HisKA"/>
    <property type="match status" value="1"/>
</dbReference>
<dbReference type="Gene3D" id="6.10.340.10">
    <property type="match status" value="1"/>
</dbReference>
<keyword evidence="4" id="KW-0597">Phosphoprotein</keyword>
<dbReference type="InterPro" id="IPR003660">
    <property type="entry name" value="HAMP_dom"/>
</dbReference>
<dbReference type="InterPro" id="IPR050351">
    <property type="entry name" value="BphY/WalK/GraS-like"/>
</dbReference>
<evidence type="ECO:0000256" key="9">
    <source>
        <dbReference type="ARBA" id="ARBA00022840"/>
    </source>
</evidence>
<evidence type="ECO:0000256" key="13">
    <source>
        <dbReference type="SAM" id="Phobius"/>
    </source>
</evidence>
<evidence type="ECO:0000313" key="18">
    <source>
        <dbReference type="Proteomes" id="UP000177080"/>
    </source>
</evidence>
<dbReference type="Pfam" id="PF13426">
    <property type="entry name" value="PAS_9"/>
    <property type="match status" value="3"/>
</dbReference>